<protein>
    <submittedName>
        <fullName evidence="1">Uncharacterized protein</fullName>
    </submittedName>
</protein>
<dbReference type="EMBL" id="JAPHNI010000088">
    <property type="protein sequence ID" value="KAJ8116580.1"/>
    <property type="molecule type" value="Genomic_DNA"/>
</dbReference>
<reference evidence="1" key="1">
    <citation type="submission" date="2022-11" db="EMBL/GenBank/DDBJ databases">
        <title>Genome Sequence of Boeremia exigua.</title>
        <authorList>
            <person name="Buettner E."/>
        </authorList>
    </citation>
    <scope>NUCLEOTIDE SEQUENCE</scope>
    <source>
        <strain evidence="1">CU02</strain>
    </source>
</reference>
<accession>A0ACC2IN00</accession>
<dbReference type="Proteomes" id="UP001153331">
    <property type="component" value="Unassembled WGS sequence"/>
</dbReference>
<evidence type="ECO:0000313" key="2">
    <source>
        <dbReference type="Proteomes" id="UP001153331"/>
    </source>
</evidence>
<keyword evidence="2" id="KW-1185">Reference proteome</keyword>
<proteinExistence type="predicted"/>
<comment type="caution">
    <text evidence="1">The sequence shown here is derived from an EMBL/GenBank/DDBJ whole genome shotgun (WGS) entry which is preliminary data.</text>
</comment>
<sequence>MSRKLICLIVEATRLARGDGGELAGVGGTLGDGLGLAAGLGALELLADLLDAGSAGGAVDGGGVAEVGVDADEELAAVGLDVLDDNVALGALLAVSAGAVELAEVGDLEAVDGDGTGTVVLDDLVLSASGTTTGDGGVTVLLEGESVLADGGPPDVLESAGTLAVDTLNLVLADDDVLESGTVSQREDGVRIATLGLTSAADTTAVGLQATVEGARDLLDFLEGLGALAGGDGDAGALGQAGEAARSLVGGAGGGHGGESQDGSSDGSLHFDGG</sequence>
<organism evidence="1 2">
    <name type="scientific">Boeremia exigua</name>
    <dbReference type="NCBI Taxonomy" id="749465"/>
    <lineage>
        <taxon>Eukaryota</taxon>
        <taxon>Fungi</taxon>
        <taxon>Dikarya</taxon>
        <taxon>Ascomycota</taxon>
        <taxon>Pezizomycotina</taxon>
        <taxon>Dothideomycetes</taxon>
        <taxon>Pleosporomycetidae</taxon>
        <taxon>Pleosporales</taxon>
        <taxon>Pleosporineae</taxon>
        <taxon>Didymellaceae</taxon>
        <taxon>Boeremia</taxon>
    </lineage>
</organism>
<name>A0ACC2IN00_9PLEO</name>
<gene>
    <name evidence="1" type="ORF">OPT61_g2028</name>
</gene>
<evidence type="ECO:0000313" key="1">
    <source>
        <dbReference type="EMBL" id="KAJ8116580.1"/>
    </source>
</evidence>